<evidence type="ECO:0000313" key="1">
    <source>
        <dbReference type="EMBL" id="GAA1426498.1"/>
    </source>
</evidence>
<accession>A0ABN1Z0E9</accession>
<sequence length="85" mass="9508">MDEFRFLKALTVPGPEKGSVCPSEALWCPDWCPRPTAAPRLSEGLLWPRGQGSLRDFCGLGTEGDQTPLYRHPRKGSAFNAHPWR</sequence>
<dbReference type="Proteomes" id="UP001500973">
    <property type="component" value="Unassembled WGS sequence"/>
</dbReference>
<dbReference type="EMBL" id="BAAAIZ010000050">
    <property type="protein sequence ID" value="GAA1426498.1"/>
    <property type="molecule type" value="Genomic_DNA"/>
</dbReference>
<keyword evidence="2" id="KW-1185">Reference proteome</keyword>
<protein>
    <recommendedName>
        <fullName evidence="3">Transposase</fullName>
    </recommendedName>
</protein>
<name>A0ABN1Z0E9_9ACTN</name>
<organism evidence="1 2">
    <name type="scientific">Streptomyces thermospinosisporus</name>
    <dbReference type="NCBI Taxonomy" id="161482"/>
    <lineage>
        <taxon>Bacteria</taxon>
        <taxon>Bacillati</taxon>
        <taxon>Actinomycetota</taxon>
        <taxon>Actinomycetes</taxon>
        <taxon>Kitasatosporales</taxon>
        <taxon>Streptomycetaceae</taxon>
        <taxon>Streptomyces</taxon>
    </lineage>
</organism>
<gene>
    <name evidence="1" type="ORF">GCM10009601_35540</name>
</gene>
<evidence type="ECO:0000313" key="2">
    <source>
        <dbReference type="Proteomes" id="UP001500973"/>
    </source>
</evidence>
<proteinExistence type="predicted"/>
<comment type="caution">
    <text evidence="1">The sequence shown here is derived from an EMBL/GenBank/DDBJ whole genome shotgun (WGS) entry which is preliminary data.</text>
</comment>
<reference evidence="1 2" key="1">
    <citation type="journal article" date="2019" name="Int. J. Syst. Evol. Microbiol.">
        <title>The Global Catalogue of Microorganisms (GCM) 10K type strain sequencing project: providing services to taxonomists for standard genome sequencing and annotation.</title>
        <authorList>
            <consortium name="The Broad Institute Genomics Platform"/>
            <consortium name="The Broad Institute Genome Sequencing Center for Infectious Disease"/>
            <person name="Wu L."/>
            <person name="Ma J."/>
        </authorList>
    </citation>
    <scope>NUCLEOTIDE SEQUENCE [LARGE SCALE GENOMIC DNA]</scope>
    <source>
        <strain evidence="1 2">JCM 11756</strain>
    </source>
</reference>
<evidence type="ECO:0008006" key="3">
    <source>
        <dbReference type="Google" id="ProtNLM"/>
    </source>
</evidence>